<reference evidence="2" key="1">
    <citation type="journal article" date="2020" name="mSystems">
        <title>Genome- and Community-Level Interaction Insights into Carbon Utilization and Element Cycling Functions of Hydrothermarchaeota in Hydrothermal Sediment.</title>
        <authorList>
            <person name="Zhou Z."/>
            <person name="Liu Y."/>
            <person name="Xu W."/>
            <person name="Pan J."/>
            <person name="Luo Z.H."/>
            <person name="Li M."/>
        </authorList>
    </citation>
    <scope>NUCLEOTIDE SEQUENCE [LARGE SCALE GENOMIC DNA]</scope>
    <source>
        <strain evidence="2">HyVt-219</strain>
    </source>
</reference>
<dbReference type="PANTHER" id="PTHR11933:SF6">
    <property type="entry name" value="THIL AANH DOMAIN-CONTAINING PROTEIN"/>
    <property type="match status" value="1"/>
</dbReference>
<dbReference type="AlphaFoldDB" id="A0A7V0QQQ8"/>
<evidence type="ECO:0000259" key="1">
    <source>
        <dbReference type="Pfam" id="PF18297"/>
    </source>
</evidence>
<dbReference type="InterPro" id="IPR059101">
    <property type="entry name" value="NFACT-R_2"/>
</dbReference>
<dbReference type="InterPro" id="IPR055834">
    <property type="entry name" value="DUF7411"/>
</dbReference>
<protein>
    <submittedName>
        <fullName evidence="2">DUF814 domain-containing protein</fullName>
    </submittedName>
</protein>
<proteinExistence type="predicted"/>
<accession>A0A7V0QQQ8</accession>
<organism evidence="2">
    <name type="scientific">Aerophobetes bacterium</name>
    <dbReference type="NCBI Taxonomy" id="2030807"/>
    <lineage>
        <taxon>Bacteria</taxon>
        <taxon>Candidatus Aerophobota</taxon>
    </lineage>
</organism>
<dbReference type="Pfam" id="PF18297">
    <property type="entry name" value="NFACT-R_2"/>
    <property type="match status" value="1"/>
</dbReference>
<gene>
    <name evidence="2" type="ORF">ENG47_04625</name>
</gene>
<feature type="domain" description="NFACT protein RNA binding" evidence="1">
    <location>
        <begin position="220"/>
        <end position="320"/>
    </location>
</feature>
<dbReference type="PANTHER" id="PTHR11933">
    <property type="entry name" value="TRNA 5-METHYLAMINOMETHYL-2-THIOURIDYLATE -METHYLTRANSFERASE"/>
    <property type="match status" value="1"/>
</dbReference>
<dbReference type="GO" id="GO:0005524">
    <property type="term" value="F:ATP binding"/>
    <property type="evidence" value="ECO:0007669"/>
    <property type="project" value="UniProtKB-KW"/>
</dbReference>
<dbReference type="InterPro" id="IPR014729">
    <property type="entry name" value="Rossmann-like_a/b/a_fold"/>
</dbReference>
<dbReference type="GO" id="GO:0004810">
    <property type="term" value="F:CCA tRNA nucleotidyltransferase activity"/>
    <property type="evidence" value="ECO:0007669"/>
    <property type="project" value="InterPro"/>
</dbReference>
<dbReference type="EMBL" id="DRBC01000277">
    <property type="protein sequence ID" value="HDN85021.1"/>
    <property type="molecule type" value="Genomic_DNA"/>
</dbReference>
<comment type="caution">
    <text evidence="2">The sequence shown here is derived from an EMBL/GenBank/DDBJ whole genome shotgun (WGS) entry which is preliminary data.</text>
</comment>
<sequence>MKAIALFSGGLDSTLSACIIKEQGIDVEGVCFISCFFTDKKAKEAAARLKIPLISVDITEELISLIKSPPHGFGKGANPCIDCHILMLRKAGSLMKKRGANFLITGEVLGERPKSQNRWALMLIARESGWEDYLLRPLTAKNLPPTLPERLGWVKRDKLYGIKGRSRKAQIELARKFKIEQFPTPAGGCLLTDPNFSRRVKYLLKTGIVNTGEIELLKVGRHFRLNHHTRIVVGRKKEENSKIKELATPGDIILRVKDFPGPITLIRGTIDEEIIYKAASITARYSDAPGKTVDVEYHQIPGGEVRVIRVLPMDDGEIKKLRIEDSL</sequence>
<dbReference type="Gene3D" id="3.40.50.620">
    <property type="entry name" value="HUPs"/>
    <property type="match status" value="1"/>
</dbReference>
<name>A0A7V0QQQ8_UNCAE</name>
<dbReference type="Pfam" id="PF24167">
    <property type="entry name" value="DUF7411"/>
    <property type="match status" value="1"/>
</dbReference>
<evidence type="ECO:0000313" key="2">
    <source>
        <dbReference type="EMBL" id="HDN85021.1"/>
    </source>
</evidence>
<dbReference type="Proteomes" id="UP000885660">
    <property type="component" value="Unassembled WGS sequence"/>
</dbReference>
<dbReference type="SUPFAM" id="SSF52402">
    <property type="entry name" value="Adenine nucleotide alpha hydrolases-like"/>
    <property type="match status" value="1"/>
</dbReference>